<keyword evidence="2" id="KW-1185">Reference proteome</keyword>
<protein>
    <submittedName>
        <fullName evidence="1">Uncharacterized protein</fullName>
    </submittedName>
</protein>
<comment type="caution">
    <text evidence="1">The sequence shown here is derived from an EMBL/GenBank/DDBJ whole genome shotgun (WGS) entry which is preliminary data.</text>
</comment>
<accession>A0A8S1RSY7</accession>
<reference evidence="1" key="1">
    <citation type="submission" date="2021-01" db="EMBL/GenBank/DDBJ databases">
        <authorList>
            <consortium name="Genoscope - CEA"/>
            <person name="William W."/>
        </authorList>
    </citation>
    <scope>NUCLEOTIDE SEQUENCE</scope>
</reference>
<dbReference type="OrthoDB" id="48988at2759"/>
<sequence length="181" mass="21402">MASWVCFRARLDEDRIYVPLEKMVEIADKVSGKVHHFEQVYFIVFNASLLDSCVKCSMNIAWIIIMVFKYIYDQFQKQIPHSAQILLIIILLHSQNKQLLLSLPFRIQHQLLETTIKPLLMIHSINRLIQQSLKYLFQQLKPDIEVNNLEILIPAENSELMLLLQNSNCHVINYHKFLIHY</sequence>
<name>A0A8S1RSY7_9CILI</name>
<evidence type="ECO:0000313" key="2">
    <source>
        <dbReference type="Proteomes" id="UP000692954"/>
    </source>
</evidence>
<gene>
    <name evidence="1" type="ORF">PSON_ATCC_30995.1.T2270014</name>
</gene>
<dbReference type="AlphaFoldDB" id="A0A8S1RSY7"/>
<organism evidence="1 2">
    <name type="scientific">Paramecium sonneborni</name>
    <dbReference type="NCBI Taxonomy" id="65129"/>
    <lineage>
        <taxon>Eukaryota</taxon>
        <taxon>Sar</taxon>
        <taxon>Alveolata</taxon>
        <taxon>Ciliophora</taxon>
        <taxon>Intramacronucleata</taxon>
        <taxon>Oligohymenophorea</taxon>
        <taxon>Peniculida</taxon>
        <taxon>Parameciidae</taxon>
        <taxon>Paramecium</taxon>
    </lineage>
</organism>
<evidence type="ECO:0000313" key="1">
    <source>
        <dbReference type="EMBL" id="CAD8129524.1"/>
    </source>
</evidence>
<dbReference type="EMBL" id="CAJJDN010000227">
    <property type="protein sequence ID" value="CAD8129524.1"/>
    <property type="molecule type" value="Genomic_DNA"/>
</dbReference>
<proteinExistence type="predicted"/>
<dbReference type="Proteomes" id="UP000692954">
    <property type="component" value="Unassembled WGS sequence"/>
</dbReference>